<name>A0A414DGQ6_9FIRM</name>
<organism evidence="1 2">
    <name type="scientific">Lachnospira eligens</name>
    <dbReference type="NCBI Taxonomy" id="39485"/>
    <lineage>
        <taxon>Bacteria</taxon>
        <taxon>Bacillati</taxon>
        <taxon>Bacillota</taxon>
        <taxon>Clostridia</taxon>
        <taxon>Lachnospirales</taxon>
        <taxon>Lachnospiraceae</taxon>
        <taxon>Lachnospira</taxon>
    </lineage>
</organism>
<dbReference type="Pfam" id="PF11536">
    <property type="entry name" value="DUF3226"/>
    <property type="match status" value="1"/>
</dbReference>
<accession>A0A414DGQ6</accession>
<gene>
    <name evidence="1" type="ORF">DW811_04825</name>
</gene>
<dbReference type="AlphaFoldDB" id="A0A414DGQ6"/>
<comment type="caution">
    <text evidence="1">The sequence shown here is derived from an EMBL/GenBank/DDBJ whole genome shotgun (WGS) entry which is preliminary data.</text>
</comment>
<reference evidence="1 2" key="1">
    <citation type="submission" date="2018-08" db="EMBL/GenBank/DDBJ databases">
        <title>A genome reference for cultivated species of the human gut microbiota.</title>
        <authorList>
            <person name="Zou Y."/>
            <person name="Xue W."/>
            <person name="Luo G."/>
        </authorList>
    </citation>
    <scope>NUCLEOTIDE SEQUENCE [LARGE SCALE GENOMIC DNA]</scope>
    <source>
        <strain evidence="1 2">AM32-2AC</strain>
    </source>
</reference>
<dbReference type="SUPFAM" id="SSF160945">
    <property type="entry name" value="PH0156-like"/>
    <property type="match status" value="1"/>
</dbReference>
<protein>
    <submittedName>
        <fullName evidence="1">DUF3226 domain-containing protein</fullName>
    </submittedName>
</protein>
<dbReference type="Proteomes" id="UP000284794">
    <property type="component" value="Unassembled WGS sequence"/>
</dbReference>
<evidence type="ECO:0000313" key="1">
    <source>
        <dbReference type="EMBL" id="RHD09839.1"/>
    </source>
</evidence>
<dbReference type="Gene3D" id="3.40.50.10620">
    <property type="entry name" value="PH0156-like domains"/>
    <property type="match status" value="1"/>
</dbReference>
<dbReference type="EMBL" id="QSIS01000004">
    <property type="protein sequence ID" value="RHD09839.1"/>
    <property type="molecule type" value="Genomic_DNA"/>
</dbReference>
<dbReference type="InterPro" id="IPR024508">
    <property type="entry name" value="DUF3226"/>
</dbReference>
<evidence type="ECO:0000313" key="2">
    <source>
        <dbReference type="Proteomes" id="UP000284794"/>
    </source>
</evidence>
<sequence>MRSVILCEGSTDFILLQYFMRKAYQWEYKSNEALNIGDRAVRECVLQKSDNTLSIIGCGGSNRLISCLNYVLKSNSVSAPGESFDRIVVITDRDEVITERKFSEQVEEQISIYNGKYTGNIVNNEWLEFLFVNGYGDEQKAKVLLLVIPFEETGAMETFLLNAIAADDEYDKDIINQCNIFVDNVDGERKYLNKRRYITKAKFDVFFSVRTSAEQFNERRDIIKNVPWEKYTLIQDSFNKLGEL</sequence>
<dbReference type="RefSeq" id="WP_118148386.1">
    <property type="nucleotide sequence ID" value="NZ_DAWDTH010000014.1"/>
</dbReference>
<proteinExistence type="predicted"/>